<keyword evidence="7" id="KW-0227">DNA damage</keyword>
<dbReference type="GO" id="GO:0016787">
    <property type="term" value="F:hydrolase activity"/>
    <property type="evidence" value="ECO:0007669"/>
    <property type="project" value="UniProtKB-KW"/>
</dbReference>
<accession>A0AA88QJX8</accession>
<evidence type="ECO:0000256" key="11">
    <source>
        <dbReference type="ARBA" id="ARBA00023204"/>
    </source>
</evidence>
<keyword evidence="6" id="KW-0255">Endonuclease</keyword>
<dbReference type="Pfam" id="PF02732">
    <property type="entry name" value="ERCC4"/>
    <property type="match status" value="1"/>
</dbReference>
<evidence type="ECO:0000256" key="2">
    <source>
        <dbReference type="ARBA" id="ARBA00004123"/>
    </source>
</evidence>
<organism evidence="17 18">
    <name type="scientific">Escallonia rubra</name>
    <dbReference type="NCBI Taxonomy" id="112253"/>
    <lineage>
        <taxon>Eukaryota</taxon>
        <taxon>Viridiplantae</taxon>
        <taxon>Streptophyta</taxon>
        <taxon>Embryophyta</taxon>
        <taxon>Tracheophyta</taxon>
        <taxon>Spermatophyta</taxon>
        <taxon>Magnoliopsida</taxon>
        <taxon>eudicotyledons</taxon>
        <taxon>Gunneridae</taxon>
        <taxon>Pentapetalae</taxon>
        <taxon>asterids</taxon>
        <taxon>campanulids</taxon>
        <taxon>Escalloniales</taxon>
        <taxon>Escalloniaceae</taxon>
        <taxon>Escallonia</taxon>
    </lineage>
</organism>
<protein>
    <recommendedName>
        <fullName evidence="16">ERCC4 domain-containing protein</fullName>
    </recommendedName>
</protein>
<gene>
    <name evidence="17" type="ORF">RJ640_012526</name>
</gene>
<keyword evidence="12" id="KW-0539">Nucleus</keyword>
<dbReference type="InterPro" id="IPR047524">
    <property type="entry name" value="XPF_nuclease_EME1_plant/arthr"/>
</dbReference>
<dbReference type="GO" id="GO:0051321">
    <property type="term" value="P:meiotic cell cycle"/>
    <property type="evidence" value="ECO:0007669"/>
    <property type="project" value="UniProtKB-KW"/>
</dbReference>
<evidence type="ECO:0000256" key="9">
    <source>
        <dbReference type="ARBA" id="ARBA00022842"/>
    </source>
</evidence>
<evidence type="ECO:0000256" key="8">
    <source>
        <dbReference type="ARBA" id="ARBA00022801"/>
    </source>
</evidence>
<name>A0AA88QJX8_9ASTE</name>
<evidence type="ECO:0000256" key="1">
    <source>
        <dbReference type="ARBA" id="ARBA00001946"/>
    </source>
</evidence>
<feature type="region of interest" description="Disordered" evidence="15">
    <location>
        <begin position="1"/>
        <end position="34"/>
    </location>
</feature>
<evidence type="ECO:0000256" key="6">
    <source>
        <dbReference type="ARBA" id="ARBA00022759"/>
    </source>
</evidence>
<feature type="coiled-coil region" evidence="14">
    <location>
        <begin position="185"/>
        <end position="215"/>
    </location>
</feature>
<evidence type="ECO:0000313" key="17">
    <source>
        <dbReference type="EMBL" id="KAK2970912.1"/>
    </source>
</evidence>
<dbReference type="GO" id="GO:0046872">
    <property type="term" value="F:metal ion binding"/>
    <property type="evidence" value="ECO:0007669"/>
    <property type="project" value="UniProtKB-KW"/>
</dbReference>
<evidence type="ECO:0000256" key="10">
    <source>
        <dbReference type="ARBA" id="ARBA00023172"/>
    </source>
</evidence>
<dbReference type="PANTHER" id="PTHR21077:SF5">
    <property type="entry name" value="CROSSOVER JUNCTION ENDONUCLEASE MMS4"/>
    <property type="match status" value="1"/>
</dbReference>
<comment type="subcellular location">
    <subcellularLocation>
        <location evidence="2">Nucleus</location>
    </subcellularLocation>
</comment>
<evidence type="ECO:0000313" key="18">
    <source>
        <dbReference type="Proteomes" id="UP001187471"/>
    </source>
</evidence>
<comment type="cofactor">
    <cofactor evidence="1">
        <name>Mg(2+)</name>
        <dbReference type="ChEBI" id="CHEBI:18420"/>
    </cofactor>
</comment>
<keyword evidence="8" id="KW-0378">Hydrolase</keyword>
<keyword evidence="11" id="KW-0234">DNA repair</keyword>
<dbReference type="PANTHER" id="PTHR21077">
    <property type="entry name" value="EME1 PROTEIN"/>
    <property type="match status" value="1"/>
</dbReference>
<keyword evidence="18" id="KW-1185">Reference proteome</keyword>
<reference evidence="17" key="1">
    <citation type="submission" date="2022-12" db="EMBL/GenBank/DDBJ databases">
        <title>Draft genome assemblies for two species of Escallonia (Escalloniales).</title>
        <authorList>
            <person name="Chanderbali A."/>
            <person name="Dervinis C."/>
            <person name="Anghel I."/>
            <person name="Soltis D."/>
            <person name="Soltis P."/>
            <person name="Zapata F."/>
        </authorList>
    </citation>
    <scope>NUCLEOTIDE SEQUENCE</scope>
    <source>
        <strain evidence="17">UCBG92.1500</strain>
        <tissue evidence="17">Leaf</tissue>
    </source>
</reference>
<evidence type="ECO:0000256" key="15">
    <source>
        <dbReference type="SAM" id="MobiDB-lite"/>
    </source>
</evidence>
<evidence type="ECO:0000256" key="13">
    <source>
        <dbReference type="ARBA" id="ARBA00023254"/>
    </source>
</evidence>
<dbReference type="GO" id="GO:0004519">
    <property type="term" value="F:endonuclease activity"/>
    <property type="evidence" value="ECO:0007669"/>
    <property type="project" value="UniProtKB-KW"/>
</dbReference>
<evidence type="ECO:0000256" key="12">
    <source>
        <dbReference type="ARBA" id="ARBA00023242"/>
    </source>
</evidence>
<dbReference type="GO" id="GO:0003677">
    <property type="term" value="F:DNA binding"/>
    <property type="evidence" value="ECO:0007669"/>
    <property type="project" value="InterPro"/>
</dbReference>
<keyword evidence="5" id="KW-0479">Metal-binding</keyword>
<feature type="compositionally biased region" description="Basic and acidic residues" evidence="15">
    <location>
        <begin position="168"/>
        <end position="179"/>
    </location>
</feature>
<feature type="domain" description="ERCC4" evidence="16">
    <location>
        <begin position="243"/>
        <end position="365"/>
    </location>
</feature>
<dbReference type="AlphaFoldDB" id="A0AA88QJX8"/>
<comment type="similarity">
    <text evidence="3">Belongs to the EME1/MMS4 family.</text>
</comment>
<evidence type="ECO:0000259" key="16">
    <source>
        <dbReference type="Pfam" id="PF02732"/>
    </source>
</evidence>
<dbReference type="GO" id="GO:0005634">
    <property type="term" value="C:nucleus"/>
    <property type="evidence" value="ECO:0007669"/>
    <property type="project" value="UniProtKB-SubCell"/>
</dbReference>
<keyword evidence="10" id="KW-0233">DNA recombination</keyword>
<evidence type="ECO:0000256" key="5">
    <source>
        <dbReference type="ARBA" id="ARBA00022723"/>
    </source>
</evidence>
<dbReference type="GO" id="GO:0006310">
    <property type="term" value="P:DNA recombination"/>
    <property type="evidence" value="ECO:0007669"/>
    <property type="project" value="UniProtKB-KW"/>
</dbReference>
<evidence type="ECO:0000256" key="4">
    <source>
        <dbReference type="ARBA" id="ARBA00022722"/>
    </source>
</evidence>
<feature type="region of interest" description="Disordered" evidence="15">
    <location>
        <begin position="138"/>
        <end position="179"/>
    </location>
</feature>
<dbReference type="EMBL" id="JAVXUO010002628">
    <property type="protein sequence ID" value="KAK2970912.1"/>
    <property type="molecule type" value="Genomic_DNA"/>
</dbReference>
<keyword evidence="4" id="KW-0540">Nuclease</keyword>
<evidence type="ECO:0000256" key="3">
    <source>
        <dbReference type="ARBA" id="ARBA00005313"/>
    </source>
</evidence>
<feature type="compositionally biased region" description="Basic and acidic residues" evidence="15">
    <location>
        <begin position="1"/>
        <end position="10"/>
    </location>
</feature>
<dbReference type="Proteomes" id="UP001187471">
    <property type="component" value="Unassembled WGS sequence"/>
</dbReference>
<dbReference type="CDD" id="cd20083">
    <property type="entry name" value="XPF_nuclease_EME"/>
    <property type="match status" value="1"/>
</dbReference>
<dbReference type="Gene3D" id="3.40.50.10130">
    <property type="match status" value="1"/>
</dbReference>
<dbReference type="InterPro" id="IPR006166">
    <property type="entry name" value="ERCC4_domain"/>
</dbReference>
<dbReference type="GO" id="GO:0006281">
    <property type="term" value="P:DNA repair"/>
    <property type="evidence" value="ECO:0007669"/>
    <property type="project" value="UniProtKB-KW"/>
</dbReference>
<dbReference type="InterPro" id="IPR033310">
    <property type="entry name" value="Mms4/EME1/EME2"/>
</dbReference>
<evidence type="ECO:0000256" key="14">
    <source>
        <dbReference type="SAM" id="Coils"/>
    </source>
</evidence>
<keyword evidence="14" id="KW-0175">Coiled coil</keyword>
<comment type="caution">
    <text evidence="17">The sequence shown here is derived from an EMBL/GenBank/DDBJ whole genome shotgun (WGS) entry which is preliminary data.</text>
</comment>
<sequence>MTAVCTKDDIFVIDDDPTPRKPPPLASTSTSSFVPETPLSDLSLVKCTSGVSDPKLGSSSFLDPKPSGISELICLESDSESENSSGTETWKQNRTISVPFEVGKDSDLSCGFIESTFSEGNASKVQVGGESALHPKMSEIPQVHDNTDEEIDEKTLTGNGPRPKGKRKNEASRKGNMDDILRKKRITKEERIQSMKEKKQQKEQDKLHKAALKAEAVEMKKMQKEKKRWETGKCALKSIVVEIDTKVIELGSVGGCLLTRLAEKGLTYHITSNAIERSIVWTMDIPEQISQHSSRGVEIPYVLLVYEAEEFCNLVSNEYLTDHVALVRSRYPSHTVCYLTNRLMAYINKREQGQYKNPSSYSGWRRPPVEEVVGILISVRISLNILLLLVEDELHLELVFLTGAVEIKYSFYKCTFKAVH</sequence>
<dbReference type="GO" id="GO:0048476">
    <property type="term" value="C:Holliday junction resolvase complex"/>
    <property type="evidence" value="ECO:0007669"/>
    <property type="project" value="InterPro"/>
</dbReference>
<proteinExistence type="inferred from homology"/>
<keyword evidence="9" id="KW-0460">Magnesium</keyword>
<evidence type="ECO:0000256" key="7">
    <source>
        <dbReference type="ARBA" id="ARBA00022763"/>
    </source>
</evidence>
<keyword evidence="13" id="KW-0469">Meiosis</keyword>